<name>A0AAV8VN38_9CUCU</name>
<dbReference type="PANTHER" id="PTHR33198">
    <property type="entry name" value="ANK_REP_REGION DOMAIN-CONTAINING PROTEIN-RELATED"/>
    <property type="match status" value="1"/>
</dbReference>
<evidence type="ECO:0000313" key="5">
    <source>
        <dbReference type="Proteomes" id="UP001159042"/>
    </source>
</evidence>
<dbReference type="Gene3D" id="4.10.60.10">
    <property type="entry name" value="Zinc finger, CCHC-type"/>
    <property type="match status" value="1"/>
</dbReference>
<evidence type="ECO:0000313" key="4">
    <source>
        <dbReference type="EMBL" id="KAJ8915673.1"/>
    </source>
</evidence>
<keyword evidence="5" id="KW-1185">Reference proteome</keyword>
<feature type="compositionally biased region" description="Basic and acidic residues" evidence="2">
    <location>
        <begin position="358"/>
        <end position="382"/>
    </location>
</feature>
<dbReference type="PROSITE" id="PS50158">
    <property type="entry name" value="ZF_CCHC"/>
    <property type="match status" value="1"/>
</dbReference>
<feature type="region of interest" description="Disordered" evidence="2">
    <location>
        <begin position="413"/>
        <end position="500"/>
    </location>
</feature>
<dbReference type="AlphaFoldDB" id="A0AAV8VN38"/>
<feature type="compositionally biased region" description="Polar residues" evidence="2">
    <location>
        <begin position="383"/>
        <end position="394"/>
    </location>
</feature>
<organism evidence="4 5">
    <name type="scientific">Exocentrus adspersus</name>
    <dbReference type="NCBI Taxonomy" id="1586481"/>
    <lineage>
        <taxon>Eukaryota</taxon>
        <taxon>Metazoa</taxon>
        <taxon>Ecdysozoa</taxon>
        <taxon>Arthropoda</taxon>
        <taxon>Hexapoda</taxon>
        <taxon>Insecta</taxon>
        <taxon>Pterygota</taxon>
        <taxon>Neoptera</taxon>
        <taxon>Endopterygota</taxon>
        <taxon>Coleoptera</taxon>
        <taxon>Polyphaga</taxon>
        <taxon>Cucujiformia</taxon>
        <taxon>Chrysomeloidea</taxon>
        <taxon>Cerambycidae</taxon>
        <taxon>Lamiinae</taxon>
        <taxon>Acanthocinini</taxon>
        <taxon>Exocentrus</taxon>
    </lineage>
</organism>
<proteinExistence type="predicted"/>
<evidence type="ECO:0000259" key="3">
    <source>
        <dbReference type="PROSITE" id="PS50158"/>
    </source>
</evidence>
<dbReference type="GO" id="GO:0008270">
    <property type="term" value="F:zinc ion binding"/>
    <property type="evidence" value="ECO:0007669"/>
    <property type="project" value="UniProtKB-KW"/>
</dbReference>
<feature type="compositionally biased region" description="Polar residues" evidence="2">
    <location>
        <begin position="448"/>
        <end position="459"/>
    </location>
</feature>
<gene>
    <name evidence="4" type="ORF">NQ315_000605</name>
</gene>
<sequence>MANIRFSEFNGKSDDWVIYQDRLEQYYTANSITSEQMKVATLLSIIGAETYKLLRDLSHPKLPKERKYDELMVLLTKQYGPQVNVWRERRKFYEAKQEINENVADYYARIRSLSVNCNFEKNLTDILKDKLISGLKRGPILDRVCEEETDKSLEELVTLALKRENQETNHEQGKEVNFMKKSQGSERTRANQGHGSGSNHHHDGYPQAQNRRRHEANDSTKSGGGGRTVSTVKEDVNNRKYGKKGTSCKCCGAVHAQPCKYMGFQCNKCGKRGHLARVCPRSWRECNYVNNAHEPRLNSIQIEQVKSDNEVQQNLRRAQERQIKNYGGRERKIAIGDHVMVKDYRNPNKTEWSKAWEAEEENKGNGDNNDDNHQNNVRDRSMQKTSTATPSTIANDPEIAVPTHRCNKEVKNCTVNNNMTPGLNENLEGAEKSPRTPPQTNEGEDSPENSLQKGNSTAENEPVRRNVGDNVTVTNKCVSNQGKRHNQPGTYPQQMMGLET</sequence>
<reference evidence="4 5" key="1">
    <citation type="journal article" date="2023" name="Insect Mol. Biol.">
        <title>Genome sequencing provides insights into the evolution of gene families encoding plant cell wall-degrading enzymes in longhorned beetles.</title>
        <authorList>
            <person name="Shin N.R."/>
            <person name="Okamura Y."/>
            <person name="Kirsch R."/>
            <person name="Pauchet Y."/>
        </authorList>
    </citation>
    <scope>NUCLEOTIDE SEQUENCE [LARGE SCALE GENOMIC DNA]</scope>
    <source>
        <strain evidence="4">EAD_L_NR</strain>
    </source>
</reference>
<dbReference type="SMART" id="SM00343">
    <property type="entry name" value="ZnF_C2HC"/>
    <property type="match status" value="1"/>
</dbReference>
<feature type="compositionally biased region" description="Polar residues" evidence="2">
    <location>
        <begin position="469"/>
        <end position="493"/>
    </location>
</feature>
<dbReference type="PANTHER" id="PTHR33198:SF19">
    <property type="entry name" value="CCHC-TYPE DOMAIN-CONTAINING PROTEIN"/>
    <property type="match status" value="1"/>
</dbReference>
<comment type="caution">
    <text evidence="4">The sequence shown here is derived from an EMBL/GenBank/DDBJ whole genome shotgun (WGS) entry which is preliminary data.</text>
</comment>
<protein>
    <recommendedName>
        <fullName evidence="3">CCHC-type domain-containing protein</fullName>
    </recommendedName>
</protein>
<keyword evidence="1" id="KW-0479">Metal-binding</keyword>
<dbReference type="InterPro" id="IPR001878">
    <property type="entry name" value="Znf_CCHC"/>
</dbReference>
<evidence type="ECO:0000256" key="1">
    <source>
        <dbReference type="PROSITE-ProRule" id="PRU00047"/>
    </source>
</evidence>
<evidence type="ECO:0000256" key="2">
    <source>
        <dbReference type="SAM" id="MobiDB-lite"/>
    </source>
</evidence>
<accession>A0AAV8VN38</accession>
<feature type="region of interest" description="Disordered" evidence="2">
    <location>
        <begin position="164"/>
        <end position="233"/>
    </location>
</feature>
<keyword evidence="1" id="KW-0863">Zinc-finger</keyword>
<feature type="region of interest" description="Disordered" evidence="2">
    <location>
        <begin position="358"/>
        <end position="400"/>
    </location>
</feature>
<dbReference type="EMBL" id="JANEYG010000050">
    <property type="protein sequence ID" value="KAJ8915673.1"/>
    <property type="molecule type" value="Genomic_DNA"/>
</dbReference>
<dbReference type="Proteomes" id="UP001159042">
    <property type="component" value="Unassembled WGS sequence"/>
</dbReference>
<feature type="compositionally biased region" description="Polar residues" evidence="2">
    <location>
        <begin position="413"/>
        <end position="423"/>
    </location>
</feature>
<dbReference type="GO" id="GO:0003676">
    <property type="term" value="F:nucleic acid binding"/>
    <property type="evidence" value="ECO:0007669"/>
    <property type="project" value="InterPro"/>
</dbReference>
<feature type="domain" description="CCHC-type" evidence="3">
    <location>
        <begin position="266"/>
        <end position="281"/>
    </location>
</feature>
<feature type="compositionally biased region" description="Basic and acidic residues" evidence="2">
    <location>
        <begin position="164"/>
        <end position="189"/>
    </location>
</feature>
<keyword evidence="1" id="KW-0862">Zinc</keyword>